<accession>F9F777</accession>
<reference evidence="2" key="1">
    <citation type="journal article" date="2012" name="Mol. Plant Microbe Interact.">
        <title>A highly conserved effector in Fusarium oxysporum is required for full virulence on Arabidopsis.</title>
        <authorList>
            <person name="Thatcher L.F."/>
            <person name="Gardiner D.M."/>
            <person name="Kazan K."/>
            <person name="Manners J."/>
        </authorList>
    </citation>
    <scope>NUCLEOTIDE SEQUENCE [LARGE SCALE GENOMIC DNA]</scope>
    <source>
        <strain evidence="2">Fo5176</strain>
    </source>
</reference>
<name>F9F777_FUSOF</name>
<proteinExistence type="predicted"/>
<dbReference type="OrthoDB" id="6133115at2759"/>
<dbReference type="EMBL" id="AFQF01000696">
    <property type="protein sequence ID" value="EGU87270.1"/>
    <property type="molecule type" value="Genomic_DNA"/>
</dbReference>
<dbReference type="PANTHER" id="PTHR35391">
    <property type="entry name" value="C2H2-TYPE DOMAIN-CONTAINING PROTEIN-RELATED"/>
    <property type="match status" value="1"/>
</dbReference>
<dbReference type="PaxDb" id="5507-FOXG_01406P0"/>
<evidence type="ECO:0000313" key="2">
    <source>
        <dbReference type="EMBL" id="EGU87270.1"/>
    </source>
</evidence>
<evidence type="ECO:0008006" key="3">
    <source>
        <dbReference type="Google" id="ProtNLM"/>
    </source>
</evidence>
<dbReference type="STRING" id="660025.F9F777"/>
<organism evidence="2">
    <name type="scientific">Fusarium oxysporum (strain Fo5176)</name>
    <name type="common">Fusarium vascular wilt</name>
    <dbReference type="NCBI Taxonomy" id="660025"/>
    <lineage>
        <taxon>Eukaryota</taxon>
        <taxon>Fungi</taxon>
        <taxon>Dikarya</taxon>
        <taxon>Ascomycota</taxon>
        <taxon>Pezizomycotina</taxon>
        <taxon>Sordariomycetes</taxon>
        <taxon>Hypocreomycetidae</taxon>
        <taxon>Hypocreales</taxon>
        <taxon>Nectriaceae</taxon>
        <taxon>Fusarium</taxon>
        <taxon>Fusarium oxysporum species complex</taxon>
    </lineage>
</organism>
<comment type="caution">
    <text evidence="2">The sequence shown here is derived from an EMBL/GenBank/DDBJ whole genome shotgun (WGS) entry which is preliminary data.</text>
</comment>
<feature type="region of interest" description="Disordered" evidence="1">
    <location>
        <begin position="280"/>
        <end position="308"/>
    </location>
</feature>
<feature type="compositionally biased region" description="Acidic residues" evidence="1">
    <location>
        <begin position="286"/>
        <end position="308"/>
    </location>
</feature>
<dbReference type="AlphaFoldDB" id="F9F777"/>
<protein>
    <recommendedName>
        <fullName evidence="3">Prion-inhibition and propagation HeLo domain-containing protein</fullName>
    </recommendedName>
</protein>
<gene>
    <name evidence="2" type="ORF">FOXB_02252</name>
</gene>
<evidence type="ECO:0000256" key="1">
    <source>
        <dbReference type="SAM" id="MobiDB-lite"/>
    </source>
</evidence>
<feature type="region of interest" description="Disordered" evidence="1">
    <location>
        <begin position="381"/>
        <end position="400"/>
    </location>
</feature>
<dbReference type="PANTHER" id="PTHR35391:SF5">
    <property type="entry name" value="DUF6590 DOMAIN-CONTAINING PROTEIN"/>
    <property type="match status" value="1"/>
</dbReference>
<sequence length="477" mass="54230">MSVSPTVNQGDARMDSQILLEFALEAYLPGSLELYAPIHKLFEDRNSLIDPRYLVHGSIDLSQCLIEEITAFPQPSSKFGFEFWVIIEEATGVLDQVLYSRVRHKIDENFLTHIFKPHPFIFELVDQSLQFIIVSAASSEYRYPLAPYFECFNRDCREAIDGCLGMNELGINEGLKVQEQYWCMHIVRCIDQLAKDCTRGFEVLNLQLENPAVANIVKSDELARLKNKQSRFTRWKRNAGAHTLDQKLQNNTRVKIQAIRLLSHIQRLLEDAHAITVGDQVPWDQINDEEDSQSEDERESLDSSPETEMEQVLAHIANAIGNLSYLGAVLREPLADGRITDETSPYEPFDVQHVRSKYPGVDEVIAERLGKDISARRKLFQGQDSTELSSYPSGGPPADEPTLETLFNELDLDDLNYQGSEQEEIYDENSSQTSYIASEDLRVHQIPPLPQKAADGGPFRCPFCNKKMRGLSTKTWK</sequence>
<feature type="compositionally biased region" description="Polar residues" evidence="1">
    <location>
        <begin position="382"/>
        <end position="392"/>
    </location>
</feature>